<gene>
    <name evidence="4" type="ORF">GPM918_LOCUS19305</name>
    <name evidence="5" type="ORF">OVA965_LOCUS28705</name>
    <name evidence="6" type="ORF">SRO942_LOCUS19302</name>
    <name evidence="7" type="ORF">TMI583_LOCUS29462</name>
</gene>
<evidence type="ECO:0000256" key="3">
    <source>
        <dbReference type="PROSITE-ProRule" id="PRU00339"/>
    </source>
</evidence>
<name>A0A814Q020_9BILA</name>
<protein>
    <recommendedName>
        <fullName evidence="9">Kinesin light chain</fullName>
    </recommendedName>
</protein>
<dbReference type="PANTHER" id="PTHR45641">
    <property type="entry name" value="TETRATRICOPEPTIDE REPEAT PROTEIN (AFU_ORTHOLOGUE AFUA_6G03870)"/>
    <property type="match status" value="1"/>
</dbReference>
<comment type="caution">
    <text evidence="4">The sequence shown here is derived from an EMBL/GenBank/DDBJ whole genome shotgun (WGS) entry which is preliminary data.</text>
</comment>
<keyword evidence="8" id="KW-1185">Reference proteome</keyword>
<dbReference type="Proteomes" id="UP000677228">
    <property type="component" value="Unassembled WGS sequence"/>
</dbReference>
<evidence type="ECO:0000313" key="7">
    <source>
        <dbReference type="EMBL" id="CAF4111593.1"/>
    </source>
</evidence>
<dbReference type="Gene3D" id="1.25.40.10">
    <property type="entry name" value="Tetratricopeptide repeat domain"/>
    <property type="match status" value="2"/>
</dbReference>
<dbReference type="EMBL" id="CAJOBA010041310">
    <property type="protein sequence ID" value="CAF4111593.1"/>
    <property type="molecule type" value="Genomic_DNA"/>
</dbReference>
<evidence type="ECO:0008006" key="9">
    <source>
        <dbReference type="Google" id="ProtNLM"/>
    </source>
</evidence>
<dbReference type="EMBL" id="CAJNOQ010005815">
    <property type="protein sequence ID" value="CAF1112617.1"/>
    <property type="molecule type" value="Genomic_DNA"/>
</dbReference>
<sequence length="324" mass="36057">MGSVFRIISVEEDKEGIWIVKLKLTGEENGELRQLVERGRLEMSSTIPRIALPKLLISMGNYKGAEGFFLSALKDPSILADPKMSSIIHNDLGLIYEKIGNPEKSVEHYQTAVNIVEERGSADDQLLLAPTYSNLGSYHLGRKAYDTAISFYSRAMDITVKSPKQCLTTAANAAVYISNIGTAHLLQEHYSEALDHLSSALQIQELCLPPNHPSYAINYTNIAQVYSGLGEKEKQIEYLNKALAIQLQSLPAGHLDFSNTFKNLALALAVSSGDRLEEALGYAKIAYEIRLQHLPPNHPEVRDCRWTISLLDGLNRKERTITLY</sequence>
<dbReference type="SMART" id="SM00028">
    <property type="entry name" value="TPR"/>
    <property type="match status" value="4"/>
</dbReference>
<keyword evidence="2 3" id="KW-0802">TPR repeat</keyword>
<dbReference type="InterPro" id="IPR019734">
    <property type="entry name" value="TPR_rpt"/>
</dbReference>
<accession>A0A814Q020</accession>
<evidence type="ECO:0000313" key="6">
    <source>
        <dbReference type="EMBL" id="CAF3876824.1"/>
    </source>
</evidence>
<evidence type="ECO:0000313" key="5">
    <source>
        <dbReference type="EMBL" id="CAF1304734.1"/>
    </source>
</evidence>
<dbReference type="InterPro" id="IPR011990">
    <property type="entry name" value="TPR-like_helical_dom_sf"/>
</dbReference>
<dbReference type="Proteomes" id="UP000682733">
    <property type="component" value="Unassembled WGS sequence"/>
</dbReference>
<dbReference type="EMBL" id="CAJNOK010019729">
    <property type="protein sequence ID" value="CAF1304734.1"/>
    <property type="molecule type" value="Genomic_DNA"/>
</dbReference>
<keyword evidence="1" id="KW-0677">Repeat</keyword>
<reference evidence="4" key="1">
    <citation type="submission" date="2021-02" db="EMBL/GenBank/DDBJ databases">
        <authorList>
            <person name="Nowell W R."/>
        </authorList>
    </citation>
    <scope>NUCLEOTIDE SEQUENCE</scope>
</reference>
<dbReference type="OrthoDB" id="5587616at2759"/>
<feature type="repeat" description="TPR" evidence="3">
    <location>
        <begin position="86"/>
        <end position="119"/>
    </location>
</feature>
<evidence type="ECO:0000313" key="4">
    <source>
        <dbReference type="EMBL" id="CAF1112617.1"/>
    </source>
</evidence>
<dbReference type="EMBL" id="CAJOBC010005815">
    <property type="protein sequence ID" value="CAF3876824.1"/>
    <property type="molecule type" value="Genomic_DNA"/>
</dbReference>
<organism evidence="4 8">
    <name type="scientific">Didymodactylos carnosus</name>
    <dbReference type="NCBI Taxonomy" id="1234261"/>
    <lineage>
        <taxon>Eukaryota</taxon>
        <taxon>Metazoa</taxon>
        <taxon>Spiralia</taxon>
        <taxon>Gnathifera</taxon>
        <taxon>Rotifera</taxon>
        <taxon>Eurotatoria</taxon>
        <taxon>Bdelloidea</taxon>
        <taxon>Philodinida</taxon>
        <taxon>Philodinidae</taxon>
        <taxon>Didymodactylos</taxon>
    </lineage>
</organism>
<feature type="repeat" description="TPR" evidence="3">
    <location>
        <begin position="129"/>
        <end position="162"/>
    </location>
</feature>
<dbReference type="PROSITE" id="PS50005">
    <property type="entry name" value="TPR"/>
    <property type="match status" value="2"/>
</dbReference>
<dbReference type="Proteomes" id="UP000681722">
    <property type="component" value="Unassembled WGS sequence"/>
</dbReference>
<evidence type="ECO:0000256" key="1">
    <source>
        <dbReference type="ARBA" id="ARBA00022737"/>
    </source>
</evidence>
<proteinExistence type="predicted"/>
<evidence type="ECO:0000313" key="8">
    <source>
        <dbReference type="Proteomes" id="UP000663829"/>
    </source>
</evidence>
<dbReference type="SUPFAM" id="SSF48452">
    <property type="entry name" value="TPR-like"/>
    <property type="match status" value="1"/>
</dbReference>
<dbReference type="Pfam" id="PF13424">
    <property type="entry name" value="TPR_12"/>
    <property type="match status" value="2"/>
</dbReference>
<dbReference type="AlphaFoldDB" id="A0A814Q020"/>
<dbReference type="Proteomes" id="UP000663829">
    <property type="component" value="Unassembled WGS sequence"/>
</dbReference>
<evidence type="ECO:0000256" key="2">
    <source>
        <dbReference type="ARBA" id="ARBA00022803"/>
    </source>
</evidence>